<dbReference type="AlphaFoldDB" id="A0A109ULE5"/>
<evidence type="ECO:0000313" key="1">
    <source>
        <dbReference type="EMBL" id="AMD00369.1"/>
    </source>
</evidence>
<keyword evidence="2" id="KW-1185">Reference proteome</keyword>
<dbReference type="InterPro" id="IPR027417">
    <property type="entry name" value="P-loop_NTPase"/>
</dbReference>
<dbReference type="KEGG" id="hco:LOKO_01301"/>
<reference evidence="1 2" key="1">
    <citation type="journal article" date="2016" name="Genome Announc.">
        <title>Draft Genome Sequence of 'Halomonas chromatireducens' Strain AGD 8-3, a Haloalkaliphilic Chromate- and Selenite-Reducing Gammaproteobacterium.</title>
        <authorList>
            <person name="Sharko F.S."/>
            <person name="Shapovalova A.A."/>
            <person name="Tsygankova S.V."/>
            <person name="Komova A.V."/>
            <person name="Boulygina E.S."/>
            <person name="Teslyuk A.B."/>
            <person name="Gotovtsev P.M."/>
            <person name="Namsaraev Z.B."/>
            <person name="Khijniak T.V."/>
            <person name="Nedoluzhko A.V."/>
            <person name="Vasilov R.G."/>
        </authorList>
    </citation>
    <scope>NUCLEOTIDE SEQUENCE [LARGE SCALE GENOMIC DNA]</scope>
    <source>
        <strain evidence="1 2">AGD 8-3</strain>
    </source>
</reference>
<reference evidence="1 2" key="2">
    <citation type="submission" date="2016-02" db="EMBL/GenBank/DDBJ databases">
        <authorList>
            <person name="Wen L."/>
            <person name="He K."/>
            <person name="Yang H."/>
        </authorList>
    </citation>
    <scope>NUCLEOTIDE SEQUENCE [LARGE SCALE GENOMIC DNA]</scope>
    <source>
        <strain evidence="1 2">AGD 8-3</strain>
    </source>
</reference>
<dbReference type="STRING" id="507626.LOKO_01301"/>
<proteinExistence type="predicted"/>
<accession>A0A109ULE5</accession>
<gene>
    <name evidence="1" type="ORF">LOKO_01301</name>
</gene>
<dbReference type="Proteomes" id="UP000063387">
    <property type="component" value="Chromosome"/>
</dbReference>
<dbReference type="RefSeq" id="WP_066446544.1">
    <property type="nucleotide sequence ID" value="NZ_CP014226.1"/>
</dbReference>
<dbReference type="Gene3D" id="3.40.50.300">
    <property type="entry name" value="P-loop containing nucleotide triphosphate hydrolases"/>
    <property type="match status" value="1"/>
</dbReference>
<evidence type="ECO:0008006" key="3">
    <source>
        <dbReference type="Google" id="ProtNLM"/>
    </source>
</evidence>
<dbReference type="OrthoDB" id="3213869at2"/>
<evidence type="ECO:0000313" key="2">
    <source>
        <dbReference type="Proteomes" id="UP000063387"/>
    </source>
</evidence>
<sequence length="366" mass="40178">MPPYRHVLYGFCLETDYCFRTPMTAAPPGRAHDLQFLLVRVAEPQKFEPVTCLFQSAEKNRFGESSVQGYALPTGIVMRFPRVADFWLCPGKIRCELHDPSLEFMVEVCLLGHVMAYYLELSGLAALHAGAVVHGEKAVLFAADRTGGKSTMVASLVKEGFPLLADDISALTAHDGTVYCRHGFPQMKLTPEQVERFVGDFDDFPLVHPSFAKLSVPASRVGEVQSTTLPVACIYLLERCLPGKPAGGAERVRIEPVAAGEAMIQLVRHAFLVQLLDAHADCRLLGQAHSSAKQGLKASRFHLLARITQSVPVKRLCYPSGYEYLPAVHRAIEADLAKPAADASVNRHKNEDVVLASASRWESALR</sequence>
<protein>
    <recommendedName>
        <fullName evidence="3">HPr kinase/phosphorylase</fullName>
    </recommendedName>
</protein>
<name>A0A109ULE5_9GAMM</name>
<dbReference type="EMBL" id="CP014226">
    <property type="protein sequence ID" value="AMD00369.1"/>
    <property type="molecule type" value="Genomic_DNA"/>
</dbReference>
<organism evidence="1 2">
    <name type="scientific">Halomonas chromatireducens</name>
    <dbReference type="NCBI Taxonomy" id="507626"/>
    <lineage>
        <taxon>Bacteria</taxon>
        <taxon>Pseudomonadati</taxon>
        <taxon>Pseudomonadota</taxon>
        <taxon>Gammaproteobacteria</taxon>
        <taxon>Oceanospirillales</taxon>
        <taxon>Halomonadaceae</taxon>
        <taxon>Halomonas</taxon>
    </lineage>
</organism>
<dbReference type="PATRIC" id="fig|507626.3.peg.1285"/>